<dbReference type="GO" id="GO:0012505">
    <property type="term" value="C:endomembrane system"/>
    <property type="evidence" value="ECO:0007669"/>
    <property type="project" value="TreeGrafter"/>
</dbReference>
<feature type="transmembrane region" description="Helical" evidence="3">
    <location>
        <begin position="6"/>
        <end position="27"/>
    </location>
</feature>
<dbReference type="AlphaFoldDB" id="A0A2P6V4W5"/>
<evidence type="ECO:0000256" key="2">
    <source>
        <dbReference type="ARBA" id="ARBA00038357"/>
    </source>
</evidence>
<proteinExistence type="inferred from homology"/>
<dbReference type="OrthoDB" id="547796at2759"/>
<keyword evidence="1" id="KW-0446">Lipid-binding</keyword>
<organism evidence="5 6">
    <name type="scientific">Micractinium conductrix</name>
    <dbReference type="NCBI Taxonomy" id="554055"/>
    <lineage>
        <taxon>Eukaryota</taxon>
        <taxon>Viridiplantae</taxon>
        <taxon>Chlorophyta</taxon>
        <taxon>core chlorophytes</taxon>
        <taxon>Trebouxiophyceae</taxon>
        <taxon>Chlorellales</taxon>
        <taxon>Chlorellaceae</taxon>
        <taxon>Chlorella clade</taxon>
        <taxon>Micractinium</taxon>
    </lineage>
</organism>
<dbReference type="SMART" id="SM01117">
    <property type="entry name" value="Cyt-b5"/>
    <property type="match status" value="2"/>
</dbReference>
<dbReference type="InterPro" id="IPR050577">
    <property type="entry name" value="MAPR/NEUFC/NENF-like"/>
</dbReference>
<keyword evidence="1" id="KW-0754">Steroid-binding</keyword>
<dbReference type="SUPFAM" id="SSF55856">
    <property type="entry name" value="Cytochrome b5-like heme/steroid binding domain"/>
    <property type="match status" value="2"/>
</dbReference>
<keyword evidence="3" id="KW-1133">Transmembrane helix</keyword>
<gene>
    <name evidence="5" type="ORF">C2E20_7310</name>
</gene>
<reference evidence="5 6" key="1">
    <citation type="journal article" date="2018" name="Plant J.">
        <title>Genome sequences of Chlorella sorokiniana UTEX 1602 and Micractinium conductrix SAG 241.80: implications to maltose excretion by a green alga.</title>
        <authorList>
            <person name="Arriola M.B."/>
            <person name="Velmurugan N."/>
            <person name="Zhang Y."/>
            <person name="Plunkett M.H."/>
            <person name="Hondzo H."/>
            <person name="Barney B.M."/>
        </authorList>
    </citation>
    <scope>NUCLEOTIDE SEQUENCE [LARGE SCALE GENOMIC DNA]</scope>
    <source>
        <strain evidence="5 6">SAG 241.80</strain>
    </source>
</reference>
<dbReference type="PANTHER" id="PTHR10281:SF76">
    <property type="entry name" value="CALCUTTA CUP-RELATED"/>
    <property type="match status" value="1"/>
</dbReference>
<dbReference type="GO" id="GO:0016020">
    <property type="term" value="C:membrane"/>
    <property type="evidence" value="ECO:0007669"/>
    <property type="project" value="TreeGrafter"/>
</dbReference>
<protein>
    <submittedName>
        <fullName evidence="5">Steroid-binding 3</fullName>
    </submittedName>
</protein>
<dbReference type="Gene3D" id="3.10.120.10">
    <property type="entry name" value="Cytochrome b5-like heme/steroid binding domain"/>
    <property type="match status" value="2"/>
</dbReference>
<keyword evidence="6" id="KW-1185">Reference proteome</keyword>
<dbReference type="STRING" id="554055.A0A2P6V4W5"/>
<evidence type="ECO:0000256" key="1">
    <source>
        <dbReference type="ARBA" id="ARBA00022665"/>
    </source>
</evidence>
<keyword evidence="3" id="KW-0812">Transmembrane</keyword>
<sequence>MDAATTILWVVAGVLGYVLLSALRVLFWPRAPPPPLEYKAHQVGDIPLIELSKHDGRDPLRPLLLAVRGRVFDVTPGRSFYGPGAGYGLFAGKEIARALAKVAVDEKECTDDLEGLTKGELETLADWERTFDSKYEVVGRVVPPLRLTPKQLAEYDGSQPDKPLYLSICGTVLDVTAGSGFYGPDGAYPFAGRECARALAKFSTEVADLTDDLTGCSLAEQDSLRDWQGRLCSKYRIVGEVVKQ</sequence>
<dbReference type="Proteomes" id="UP000239649">
    <property type="component" value="Unassembled WGS sequence"/>
</dbReference>
<dbReference type="GO" id="GO:0005496">
    <property type="term" value="F:steroid binding"/>
    <property type="evidence" value="ECO:0007669"/>
    <property type="project" value="UniProtKB-KW"/>
</dbReference>
<evidence type="ECO:0000259" key="4">
    <source>
        <dbReference type="SMART" id="SM01117"/>
    </source>
</evidence>
<evidence type="ECO:0000313" key="6">
    <source>
        <dbReference type="Proteomes" id="UP000239649"/>
    </source>
</evidence>
<keyword evidence="3" id="KW-0472">Membrane</keyword>
<dbReference type="PANTHER" id="PTHR10281">
    <property type="entry name" value="MEMBRANE-ASSOCIATED PROGESTERONE RECEPTOR COMPONENT-RELATED"/>
    <property type="match status" value="1"/>
</dbReference>
<feature type="domain" description="Cytochrome b5 heme-binding" evidence="4">
    <location>
        <begin position="147"/>
        <end position="242"/>
    </location>
</feature>
<comment type="caution">
    <text evidence="5">The sequence shown here is derived from an EMBL/GenBank/DDBJ whole genome shotgun (WGS) entry which is preliminary data.</text>
</comment>
<feature type="domain" description="Cytochrome b5 heme-binding" evidence="4">
    <location>
        <begin position="46"/>
        <end position="142"/>
    </location>
</feature>
<dbReference type="FunFam" id="3.10.120.10:FF:000003">
    <property type="entry name" value="membrane-associated progesterone receptor component 1"/>
    <property type="match status" value="1"/>
</dbReference>
<evidence type="ECO:0000313" key="5">
    <source>
        <dbReference type="EMBL" id="PSC69128.1"/>
    </source>
</evidence>
<dbReference type="InterPro" id="IPR001199">
    <property type="entry name" value="Cyt_B5-like_heme/steroid-bd"/>
</dbReference>
<name>A0A2P6V4W5_9CHLO</name>
<dbReference type="Pfam" id="PF00173">
    <property type="entry name" value="Cyt-b5"/>
    <property type="match status" value="1"/>
</dbReference>
<evidence type="ECO:0000256" key="3">
    <source>
        <dbReference type="SAM" id="Phobius"/>
    </source>
</evidence>
<dbReference type="EMBL" id="LHPF02000029">
    <property type="protein sequence ID" value="PSC69128.1"/>
    <property type="molecule type" value="Genomic_DNA"/>
</dbReference>
<accession>A0A2P6V4W5</accession>
<comment type="similarity">
    <text evidence="2">Belongs to the cytochrome b5 family. MAPR subfamily.</text>
</comment>
<dbReference type="InterPro" id="IPR036400">
    <property type="entry name" value="Cyt_B5-like_heme/steroid_sf"/>
</dbReference>